<gene>
    <name evidence="2" type="ORF">WBA_LOCUS8649</name>
</gene>
<name>A0A3P7E0Z6_WUCBA</name>
<evidence type="ECO:0000256" key="1">
    <source>
        <dbReference type="SAM" id="Phobius"/>
    </source>
</evidence>
<proteinExistence type="predicted"/>
<dbReference type="OrthoDB" id="5863060at2759"/>
<dbReference type="EMBL" id="UYWW01007460">
    <property type="protein sequence ID" value="VDM15263.1"/>
    <property type="molecule type" value="Genomic_DNA"/>
</dbReference>
<keyword evidence="1" id="KW-0472">Membrane</keyword>
<feature type="transmembrane region" description="Helical" evidence="1">
    <location>
        <begin position="36"/>
        <end position="54"/>
    </location>
</feature>
<dbReference type="AlphaFoldDB" id="A0A3P7E0Z6"/>
<evidence type="ECO:0000313" key="3">
    <source>
        <dbReference type="Proteomes" id="UP000270924"/>
    </source>
</evidence>
<organism evidence="2 3">
    <name type="scientific">Wuchereria bancrofti</name>
    <dbReference type="NCBI Taxonomy" id="6293"/>
    <lineage>
        <taxon>Eukaryota</taxon>
        <taxon>Metazoa</taxon>
        <taxon>Ecdysozoa</taxon>
        <taxon>Nematoda</taxon>
        <taxon>Chromadorea</taxon>
        <taxon>Rhabditida</taxon>
        <taxon>Spirurina</taxon>
        <taxon>Spiruromorpha</taxon>
        <taxon>Filarioidea</taxon>
        <taxon>Onchocercidae</taxon>
        <taxon>Wuchereria</taxon>
    </lineage>
</organism>
<accession>A0A3P7E0Z6</accession>
<dbReference type="InParanoid" id="A0A3P7E0Z6"/>
<keyword evidence="3" id="KW-1185">Reference proteome</keyword>
<keyword evidence="1" id="KW-1133">Transmembrane helix</keyword>
<sequence length="66" mass="8011">MEREEIINKQKDFRKQNHGTSDIKKWARFYIKLGSIWFHALTLYAVIICYLPYVKPLLYSKKFSNK</sequence>
<keyword evidence="1" id="KW-0812">Transmembrane</keyword>
<reference evidence="2 3" key="1">
    <citation type="submission" date="2018-11" db="EMBL/GenBank/DDBJ databases">
        <authorList>
            <consortium name="Pathogen Informatics"/>
        </authorList>
    </citation>
    <scope>NUCLEOTIDE SEQUENCE [LARGE SCALE GENOMIC DNA]</scope>
</reference>
<protein>
    <submittedName>
        <fullName evidence="2">Uncharacterized protein</fullName>
    </submittedName>
</protein>
<dbReference type="Proteomes" id="UP000270924">
    <property type="component" value="Unassembled WGS sequence"/>
</dbReference>
<evidence type="ECO:0000313" key="2">
    <source>
        <dbReference type="EMBL" id="VDM15263.1"/>
    </source>
</evidence>